<protein>
    <submittedName>
        <fullName evidence="1">Uncharacterized protein</fullName>
    </submittedName>
</protein>
<dbReference type="Proteomes" id="UP001141950">
    <property type="component" value="Unassembled WGS sequence"/>
</dbReference>
<comment type="caution">
    <text evidence="1">The sequence shown here is derived from an EMBL/GenBank/DDBJ whole genome shotgun (WGS) entry which is preliminary data.</text>
</comment>
<reference evidence="1" key="1">
    <citation type="submission" date="2022-08" db="EMBL/GenBank/DDBJ databases">
        <title>The genomic sequence of strain Paenibacillus sp. SCIV0701.</title>
        <authorList>
            <person name="Zhao H."/>
        </authorList>
    </citation>
    <scope>NUCLEOTIDE SEQUENCE</scope>
    <source>
        <strain evidence="1">SCIV0701</strain>
    </source>
</reference>
<gene>
    <name evidence="1" type="ORF">NQZ67_00895</name>
</gene>
<proteinExistence type="predicted"/>
<keyword evidence="2" id="KW-1185">Reference proteome</keyword>
<sequence length="148" mass="16378">MLSLSLQDSSFPSEQPQYLSVTRIEVFVIPALAVDSAGYRVCLRVTSDLGYGWSEHFVSDSEPSLQLDRWSPLLRGFIGRFPFAALTSQLAGQIDQSINPEKRAFRLVTDAVQQLQNEALERAGVTSDKAPSEESVLQQRAVAYLSVD</sequence>
<evidence type="ECO:0000313" key="1">
    <source>
        <dbReference type="EMBL" id="MCR2802424.1"/>
    </source>
</evidence>
<evidence type="ECO:0000313" key="2">
    <source>
        <dbReference type="Proteomes" id="UP001141950"/>
    </source>
</evidence>
<dbReference type="RefSeq" id="WP_257441930.1">
    <property type="nucleotide sequence ID" value="NZ_JANIPJ010000001.1"/>
</dbReference>
<name>A0A9X2MLR1_9BACL</name>
<accession>A0A9X2MLR1</accession>
<dbReference type="EMBL" id="JANIPJ010000001">
    <property type="protein sequence ID" value="MCR2802424.1"/>
    <property type="molecule type" value="Genomic_DNA"/>
</dbReference>
<dbReference type="AlphaFoldDB" id="A0A9X2MLR1"/>
<organism evidence="1 2">
    <name type="scientific">Paenibacillus soyae</name>
    <dbReference type="NCBI Taxonomy" id="2969249"/>
    <lineage>
        <taxon>Bacteria</taxon>
        <taxon>Bacillati</taxon>
        <taxon>Bacillota</taxon>
        <taxon>Bacilli</taxon>
        <taxon>Bacillales</taxon>
        <taxon>Paenibacillaceae</taxon>
        <taxon>Paenibacillus</taxon>
    </lineage>
</organism>